<dbReference type="InterPro" id="IPR033764">
    <property type="entry name" value="Sdr_B"/>
</dbReference>
<name>A0A9D7SAG8_9BACT</name>
<proteinExistence type="predicted"/>
<evidence type="ECO:0000313" key="6">
    <source>
        <dbReference type="Proteomes" id="UP000808349"/>
    </source>
</evidence>
<dbReference type="InterPro" id="IPR051417">
    <property type="entry name" value="SDr/BOS_complex"/>
</dbReference>
<feature type="domain" description="SD-repeat containing protein B" evidence="4">
    <location>
        <begin position="361"/>
        <end position="467"/>
    </location>
</feature>
<dbReference type="PANTHER" id="PTHR23303:SF15">
    <property type="entry name" value="COLOSSIN-A"/>
    <property type="match status" value="1"/>
</dbReference>
<dbReference type="GO" id="GO:0005576">
    <property type="term" value="C:extracellular region"/>
    <property type="evidence" value="ECO:0007669"/>
    <property type="project" value="UniProtKB-SubCell"/>
</dbReference>
<dbReference type="SUPFAM" id="SSF117074">
    <property type="entry name" value="Hypothetical protein PA1324"/>
    <property type="match status" value="3"/>
</dbReference>
<comment type="subcellular location">
    <subcellularLocation>
        <location evidence="1">Secreted</location>
    </subcellularLocation>
</comment>
<feature type="domain" description="SD-repeat containing protein B" evidence="4">
    <location>
        <begin position="236"/>
        <end position="356"/>
    </location>
</feature>
<dbReference type="PANTHER" id="PTHR23303">
    <property type="entry name" value="CARBOXYPEPTIDASE REGULATORY REGION-CONTAINING"/>
    <property type="match status" value="1"/>
</dbReference>
<dbReference type="Proteomes" id="UP000808349">
    <property type="component" value="Unassembled WGS sequence"/>
</dbReference>
<evidence type="ECO:0000259" key="4">
    <source>
        <dbReference type="Pfam" id="PF17210"/>
    </source>
</evidence>
<dbReference type="Gene3D" id="2.60.40.10">
    <property type="entry name" value="Immunoglobulins"/>
    <property type="match status" value="3"/>
</dbReference>
<accession>A0A9D7SAG8</accession>
<feature type="domain" description="SD-repeat containing protein B" evidence="4">
    <location>
        <begin position="112"/>
        <end position="231"/>
    </location>
</feature>
<gene>
    <name evidence="5" type="ORF">IPO85_14900</name>
</gene>
<keyword evidence="3" id="KW-0732">Signal</keyword>
<evidence type="ECO:0000313" key="5">
    <source>
        <dbReference type="EMBL" id="MBK9718773.1"/>
    </source>
</evidence>
<evidence type="ECO:0000256" key="1">
    <source>
        <dbReference type="ARBA" id="ARBA00004613"/>
    </source>
</evidence>
<dbReference type="AlphaFoldDB" id="A0A9D7SAG8"/>
<sequence length="604" mass="68135">MIYVFNLVVFDFQNQSDFYQFIRKFLEKYFDRSNRSAQANESESLIHGYQLQTYQKNSLITRPLYKKYGLSDILSSRLTTKYMKTIERIILFIGIGFWCCTQVYSQNDTTGIGDRVWLDMDGNGIQDPKEIGLNGISINLFSDKDQNGIPDGVVIQSTVSSFHNSTSGYYHFENLATGYYVLQFVFSKQYYPTQFRAGSDAMVDSDVQSLGYTSTIFYISQTNDLSIDLGLVPKGTIGDFVWNDQDLDGIQDKNEPGINGFTIQLLNKNNVVVDQVISSNNLNTGEAGWYEFQSVFPGEYYIKIFPGSNKGYKHSNPYVGKNDQLDSDITDQNGNNTTAIFTLGIGAYLSSIDAGYFLNNAIGNYVWRDINLNGMQDPNETGVNGVVISLFDAVSRNKIAETVSKINPYDGTNGFYYFNNLVAGSYYIQVSRPLLFYFTIPGVGSEDVDSDIDGSNGRWTSATMYISPNTNYLLCDVGLRNYSDEGFNAMASDELIGDDANALLMPSLTNNNPQLNISKSETMKSKVIDFNIVNKQIQIVNRPPLNAEFEMYDLTGRLIWRRSMPFDENIPNFFDLPLLSPEIYIMVGRVGNEKCSKTFYYGNH</sequence>
<evidence type="ECO:0000256" key="2">
    <source>
        <dbReference type="ARBA" id="ARBA00022525"/>
    </source>
</evidence>
<comment type="caution">
    <text evidence="5">The sequence shown here is derived from an EMBL/GenBank/DDBJ whole genome shotgun (WGS) entry which is preliminary data.</text>
</comment>
<dbReference type="EMBL" id="JADKFW010000013">
    <property type="protein sequence ID" value="MBK9718773.1"/>
    <property type="molecule type" value="Genomic_DNA"/>
</dbReference>
<dbReference type="InterPro" id="IPR013783">
    <property type="entry name" value="Ig-like_fold"/>
</dbReference>
<protein>
    <recommendedName>
        <fullName evidence="4">SD-repeat containing protein B domain-containing protein</fullName>
    </recommendedName>
</protein>
<organism evidence="5 6">
    <name type="scientific">Candidatus Defluviibacterium haderslevense</name>
    <dbReference type="NCBI Taxonomy" id="2981993"/>
    <lineage>
        <taxon>Bacteria</taxon>
        <taxon>Pseudomonadati</taxon>
        <taxon>Bacteroidota</taxon>
        <taxon>Saprospiria</taxon>
        <taxon>Saprospirales</taxon>
        <taxon>Saprospiraceae</taxon>
        <taxon>Candidatus Defluviibacterium</taxon>
    </lineage>
</organism>
<dbReference type="Pfam" id="PF17210">
    <property type="entry name" value="SdrD_B"/>
    <property type="match status" value="3"/>
</dbReference>
<reference evidence="5 6" key="1">
    <citation type="submission" date="2020-10" db="EMBL/GenBank/DDBJ databases">
        <title>Connecting structure to function with the recovery of over 1000 high-quality activated sludge metagenome-assembled genomes encoding full-length rRNA genes using long-read sequencing.</title>
        <authorList>
            <person name="Singleton C.M."/>
            <person name="Petriglieri F."/>
            <person name="Kristensen J.M."/>
            <person name="Kirkegaard R.H."/>
            <person name="Michaelsen T.Y."/>
            <person name="Andersen M.H."/>
            <person name="Karst S.M."/>
            <person name="Dueholm M.S."/>
            <person name="Nielsen P.H."/>
            <person name="Albertsen M."/>
        </authorList>
    </citation>
    <scope>NUCLEOTIDE SEQUENCE [LARGE SCALE GENOMIC DNA]</scope>
    <source>
        <strain evidence="5">Ribe_18-Q3-R11-54_BAT3C.373</strain>
    </source>
</reference>
<evidence type="ECO:0000256" key="3">
    <source>
        <dbReference type="ARBA" id="ARBA00022729"/>
    </source>
</evidence>
<keyword evidence="2" id="KW-0964">Secreted</keyword>